<dbReference type="AlphaFoldDB" id="A0A6A3I1Q6"/>
<comment type="caution">
    <text evidence="3">The sequence shown here is derived from an EMBL/GenBank/DDBJ whole genome shotgun (WGS) entry which is preliminary data.</text>
</comment>
<evidence type="ECO:0000313" key="2">
    <source>
        <dbReference type="EMBL" id="KAE8970182.1"/>
    </source>
</evidence>
<protein>
    <submittedName>
        <fullName evidence="3">Uncharacterized protein</fullName>
    </submittedName>
</protein>
<evidence type="ECO:0000313" key="6">
    <source>
        <dbReference type="Proteomes" id="UP000434957"/>
    </source>
</evidence>
<accession>A0A6A3I1Q6</accession>
<gene>
    <name evidence="2" type="ORF">PR001_g27283</name>
    <name evidence="3" type="ORF">PR002_g25543</name>
    <name evidence="4" type="ORF">PR003_g27378</name>
</gene>
<dbReference type="Proteomes" id="UP000434957">
    <property type="component" value="Unassembled WGS sequence"/>
</dbReference>
<organism evidence="3 7">
    <name type="scientific">Phytophthora rubi</name>
    <dbReference type="NCBI Taxonomy" id="129364"/>
    <lineage>
        <taxon>Eukaryota</taxon>
        <taxon>Sar</taxon>
        <taxon>Stramenopiles</taxon>
        <taxon>Oomycota</taxon>
        <taxon>Peronosporomycetes</taxon>
        <taxon>Peronosporales</taxon>
        <taxon>Peronosporaceae</taxon>
        <taxon>Phytophthora</taxon>
    </lineage>
</organism>
<proteinExistence type="predicted"/>
<dbReference type="EMBL" id="QXFU01003405">
    <property type="protein sequence ID" value="KAE8975657.1"/>
    <property type="molecule type" value="Genomic_DNA"/>
</dbReference>
<evidence type="ECO:0000313" key="3">
    <source>
        <dbReference type="EMBL" id="KAE8975657.1"/>
    </source>
</evidence>
<name>A0A6A3I1Q6_9STRA</name>
<dbReference type="EMBL" id="QXFT01003799">
    <property type="protein sequence ID" value="KAE9282558.1"/>
    <property type="molecule type" value="Genomic_DNA"/>
</dbReference>
<evidence type="ECO:0000313" key="7">
    <source>
        <dbReference type="Proteomes" id="UP000435112"/>
    </source>
</evidence>
<dbReference type="Proteomes" id="UP000435112">
    <property type="component" value="Unassembled WGS sequence"/>
</dbReference>
<dbReference type="EMBL" id="QXFV01004348">
    <property type="protein sequence ID" value="KAE8970182.1"/>
    <property type="molecule type" value="Genomic_DNA"/>
</dbReference>
<evidence type="ECO:0000313" key="5">
    <source>
        <dbReference type="Proteomes" id="UP000429607"/>
    </source>
</evidence>
<feature type="region of interest" description="Disordered" evidence="1">
    <location>
        <begin position="25"/>
        <end position="70"/>
    </location>
</feature>
<dbReference type="OrthoDB" id="128487at2759"/>
<keyword evidence="6" id="KW-1185">Reference proteome</keyword>
<sequence length="189" mass="21983">MQRQSTIRNDTPLYFEKRHLSIPASLHTDDSRRQMQTTKSDSACKDPDISCTGLPRHHKQEEHDATSFQWPFDDDDSIDDQLERLRERLLRTQSTRSSGSSKSPRVLLLYNDERVRDQFCANAQRLLDAVLEDPHASSTSSLIAHKALRYRKITINNRLQEVDPRDPAFDISAFFGVEWRRKDIKVDSE</sequence>
<evidence type="ECO:0000256" key="1">
    <source>
        <dbReference type="SAM" id="MobiDB-lite"/>
    </source>
</evidence>
<evidence type="ECO:0000313" key="4">
    <source>
        <dbReference type="EMBL" id="KAE9282558.1"/>
    </source>
</evidence>
<reference evidence="5 7" key="1">
    <citation type="submission" date="2018-09" db="EMBL/GenBank/DDBJ databases">
        <title>Genomic investigation of the strawberry pathogen Phytophthora fragariae indicates pathogenicity is determined by transcriptional variation in three key races.</title>
        <authorList>
            <person name="Adams T.M."/>
            <person name="Armitage A.D."/>
            <person name="Sobczyk M.K."/>
            <person name="Bates H.J."/>
            <person name="Dunwell J.M."/>
            <person name="Nellist C.F."/>
            <person name="Harrison R.J."/>
        </authorList>
    </citation>
    <scope>NUCLEOTIDE SEQUENCE [LARGE SCALE GENOMIC DNA]</scope>
    <source>
        <strain evidence="2 5">SCRP249</strain>
        <strain evidence="3 7">SCRP324</strain>
        <strain evidence="4 6">SCRP333</strain>
    </source>
</reference>
<dbReference type="Proteomes" id="UP000429607">
    <property type="component" value="Unassembled WGS sequence"/>
</dbReference>